<dbReference type="STRING" id="946362.F2U2Q9"/>
<dbReference type="SUPFAM" id="SSF53756">
    <property type="entry name" value="UDP-Glycosyltransferase/glycogen phosphorylase"/>
    <property type="match status" value="1"/>
</dbReference>
<evidence type="ECO:0000259" key="9">
    <source>
        <dbReference type="Pfam" id="PF04101"/>
    </source>
</evidence>
<evidence type="ECO:0000256" key="6">
    <source>
        <dbReference type="ARBA" id="ARBA00022679"/>
    </source>
</evidence>
<keyword evidence="6 10" id="KW-0808">Transferase</keyword>
<dbReference type="PANTHER" id="PTHR12867:SF6">
    <property type="entry name" value="N-ACETYLGLUCOSAMINYLDIPHOSPHODOLICHOL N-ACETYLGLUCOSAMINYLTRANSFERASE"/>
    <property type="match status" value="1"/>
</dbReference>
<organism evidence="11">
    <name type="scientific">Salpingoeca rosetta (strain ATCC 50818 / BSB-021)</name>
    <dbReference type="NCBI Taxonomy" id="946362"/>
    <lineage>
        <taxon>Eukaryota</taxon>
        <taxon>Choanoflagellata</taxon>
        <taxon>Craspedida</taxon>
        <taxon>Salpingoecidae</taxon>
        <taxon>Salpingoeca</taxon>
    </lineage>
</organism>
<comment type="similarity">
    <text evidence="2">Belongs to the glycosyltransferase 28 family.</text>
</comment>
<dbReference type="GO" id="GO:0004577">
    <property type="term" value="F:N-acetylglucosaminyldiphosphodolichol N-acetylglucosaminyltransferase activity"/>
    <property type="evidence" value="ECO:0007669"/>
    <property type="project" value="UniProtKB-EC"/>
</dbReference>
<dbReference type="InterPro" id="IPR039042">
    <property type="entry name" value="Alg13-like"/>
</dbReference>
<evidence type="ECO:0000256" key="7">
    <source>
        <dbReference type="ARBA" id="ARBA00022824"/>
    </source>
</evidence>
<comment type="subcellular location">
    <subcellularLocation>
        <location evidence="1">Endoplasmic reticulum</location>
    </subcellularLocation>
</comment>
<evidence type="ECO:0000313" key="10">
    <source>
        <dbReference type="EMBL" id="EGD81903.1"/>
    </source>
</evidence>
<evidence type="ECO:0000256" key="8">
    <source>
        <dbReference type="SAM" id="Phobius"/>
    </source>
</evidence>
<dbReference type="Gene3D" id="3.40.50.2000">
    <property type="entry name" value="Glycogen Phosphorylase B"/>
    <property type="match status" value="1"/>
</dbReference>
<dbReference type="GO" id="GO:0005783">
    <property type="term" value="C:endoplasmic reticulum"/>
    <property type="evidence" value="ECO:0007669"/>
    <property type="project" value="UniProtKB-SubCell"/>
</dbReference>
<evidence type="ECO:0000256" key="5">
    <source>
        <dbReference type="ARBA" id="ARBA00022676"/>
    </source>
</evidence>
<dbReference type="InterPro" id="IPR007235">
    <property type="entry name" value="Glyco_trans_28_C"/>
</dbReference>
<dbReference type="GO" id="GO:0006488">
    <property type="term" value="P:dolichol-linked oligosaccharide biosynthetic process"/>
    <property type="evidence" value="ECO:0007669"/>
    <property type="project" value="InterPro"/>
</dbReference>
<dbReference type="EMBL" id="GL832960">
    <property type="protein sequence ID" value="EGD81903.1"/>
    <property type="molecule type" value="Genomic_DNA"/>
</dbReference>
<reference evidence="10" key="1">
    <citation type="submission" date="2009-08" db="EMBL/GenBank/DDBJ databases">
        <title>Annotation of Salpingoeca rosetta.</title>
        <authorList>
            <consortium name="The Broad Institute Genome Sequencing Platform"/>
            <person name="Russ C."/>
            <person name="Cuomo C."/>
            <person name="Burger G."/>
            <person name="Gray M.W."/>
            <person name="Holland P.W.H."/>
            <person name="King N."/>
            <person name="Lang F.B.F."/>
            <person name="Roger A.J."/>
            <person name="Ruiz-Trillo I."/>
            <person name="Young S.K."/>
            <person name="Zeng Q."/>
            <person name="Gargeya S."/>
            <person name="Alvarado L."/>
            <person name="Berlin A."/>
            <person name="Chapman S.B."/>
            <person name="Chen Z."/>
            <person name="Freedman E."/>
            <person name="Gellesch M."/>
            <person name="Goldberg J."/>
            <person name="Griggs A."/>
            <person name="Gujja S."/>
            <person name="Heilman E."/>
            <person name="Heiman D."/>
            <person name="Howarth C."/>
            <person name="Mehta T."/>
            <person name="Neiman D."/>
            <person name="Pearson M."/>
            <person name="Roberts A."/>
            <person name="Saif S."/>
            <person name="Shea T."/>
            <person name="Shenoy N."/>
            <person name="Sisk P."/>
            <person name="Stolte C."/>
            <person name="Sykes S."/>
            <person name="White J."/>
            <person name="Yandava C."/>
            <person name="Haas B."/>
            <person name="Nusbaum C."/>
            <person name="Birren B."/>
        </authorList>
    </citation>
    <scope>NUCLEOTIDE SEQUENCE [LARGE SCALE GENOMIC DNA]</scope>
    <source>
        <strain evidence="10">ATCC 50818</strain>
    </source>
</reference>
<proteinExistence type="inferred from homology"/>
<evidence type="ECO:0000256" key="4">
    <source>
        <dbReference type="ARBA" id="ARBA00017468"/>
    </source>
</evidence>
<sequence length="204" mass="21754">MQSVFVTVGSTQFDELTQLVTTEATLQALARLGCRRLTVQYGTAKAPRVPPVAKRAGVEVETYDYKASIANDLAAADVVIGHAGAGTILEALGAGKKMVVVVNDRLMSNHQTELAFKMKALNHLDACTCDTLLHTLAGLPARSFARYHGGEDDRAVLNHIAGVLEARRADALRSAQGRGRPSIALFLVAAVLAFALAHTLFFLT</sequence>
<dbReference type="EC" id="2.4.1.141" evidence="3"/>
<accession>F2U2Q9</accession>
<dbReference type="PANTHER" id="PTHR12867">
    <property type="entry name" value="GLYCOSYL TRANSFERASE-RELATED"/>
    <property type="match status" value="1"/>
</dbReference>
<keyword evidence="7" id="KW-0256">Endoplasmic reticulum</keyword>
<feature type="domain" description="Glycosyl transferase family 28 C-terminal" evidence="9">
    <location>
        <begin position="4"/>
        <end position="135"/>
    </location>
</feature>
<keyword evidence="8" id="KW-0472">Membrane</keyword>
<dbReference type="KEGG" id="sre:PTSG_02588"/>
<dbReference type="OrthoDB" id="20273at2759"/>
<dbReference type="GeneID" id="16076674"/>
<dbReference type="eggNOG" id="KOG3349">
    <property type="taxonomic scope" value="Eukaryota"/>
</dbReference>
<gene>
    <name evidence="10" type="ORF">PTSG_02588</name>
</gene>
<dbReference type="RefSeq" id="XP_004996086.1">
    <property type="nucleotide sequence ID" value="XM_004996029.1"/>
</dbReference>
<keyword evidence="8" id="KW-0812">Transmembrane</keyword>
<keyword evidence="8" id="KW-1133">Transmembrane helix</keyword>
<evidence type="ECO:0000256" key="3">
    <source>
        <dbReference type="ARBA" id="ARBA00012614"/>
    </source>
</evidence>
<dbReference type="Proteomes" id="UP000007799">
    <property type="component" value="Unassembled WGS sequence"/>
</dbReference>
<protein>
    <recommendedName>
        <fullName evidence="4">UDP-N-acetylglucosamine transferase subunit ALG13</fullName>
        <ecNumber evidence="3">2.4.1.141</ecNumber>
    </recommendedName>
</protein>
<name>F2U2Q9_SALR5</name>
<keyword evidence="11" id="KW-1185">Reference proteome</keyword>
<evidence type="ECO:0000256" key="1">
    <source>
        <dbReference type="ARBA" id="ARBA00004240"/>
    </source>
</evidence>
<keyword evidence="5" id="KW-0328">Glycosyltransferase</keyword>
<feature type="transmembrane region" description="Helical" evidence="8">
    <location>
        <begin position="183"/>
        <end position="203"/>
    </location>
</feature>
<dbReference type="AlphaFoldDB" id="F2U2Q9"/>
<evidence type="ECO:0000256" key="2">
    <source>
        <dbReference type="ARBA" id="ARBA00006962"/>
    </source>
</evidence>
<dbReference type="InParanoid" id="F2U2Q9"/>
<evidence type="ECO:0000313" key="11">
    <source>
        <dbReference type="Proteomes" id="UP000007799"/>
    </source>
</evidence>
<dbReference type="OMA" id="QYKFRPN"/>
<dbReference type="Pfam" id="PF04101">
    <property type="entry name" value="Glyco_tran_28_C"/>
    <property type="match status" value="1"/>
</dbReference>